<dbReference type="PANTHER" id="PTHR37166">
    <property type="entry name" value="PROTEIN FLAG"/>
    <property type="match status" value="1"/>
</dbReference>
<feature type="region of interest" description="Disordered" evidence="1">
    <location>
        <begin position="1"/>
        <end position="59"/>
    </location>
</feature>
<keyword evidence="2" id="KW-0282">Flagellum</keyword>
<feature type="compositionally biased region" description="Polar residues" evidence="1">
    <location>
        <begin position="1"/>
        <end position="18"/>
    </location>
</feature>
<reference evidence="2 3" key="1">
    <citation type="submission" date="2018-06" db="EMBL/GenBank/DDBJ databases">
        <title>Azoarcus communis strain SWub3 genome.</title>
        <authorList>
            <person name="Zorraquino Salvo V."/>
            <person name="Toubiana D."/>
            <person name="Blumwald E."/>
        </authorList>
    </citation>
    <scope>NUCLEOTIDE SEQUENCE [LARGE SCALE GENOMIC DNA]</scope>
    <source>
        <strain evidence="2 3">SWub3</strain>
    </source>
</reference>
<keyword evidence="2" id="KW-0966">Cell projection</keyword>
<evidence type="ECO:0000256" key="1">
    <source>
        <dbReference type="SAM" id="MobiDB-lite"/>
    </source>
</evidence>
<accession>A0A323UTB4</accession>
<dbReference type="Proteomes" id="UP000248259">
    <property type="component" value="Unassembled WGS sequence"/>
</dbReference>
<dbReference type="Gene3D" id="3.30.160.170">
    <property type="entry name" value="FlaG-like"/>
    <property type="match status" value="1"/>
</dbReference>
<feature type="compositionally biased region" description="Low complexity" evidence="1">
    <location>
        <begin position="19"/>
        <end position="34"/>
    </location>
</feature>
<keyword evidence="2" id="KW-0969">Cilium</keyword>
<dbReference type="EMBL" id="QKOE01000011">
    <property type="protein sequence ID" value="PZA15739.1"/>
    <property type="molecule type" value="Genomic_DNA"/>
</dbReference>
<sequence length="129" mass="13588">MSIQSINTGAQVPPSQLRSAGPSEAPPGGAAPVSNTAKATEVREATATQGSTAQPSREQVLQAVEEVRAAIEPVAQNLLFSIDDDTGRTVIKIIDSSNDEVIRQIPSEEMLAISKALDKLQGLLIKQEV</sequence>
<gene>
    <name evidence="2" type="ORF">DNK49_14815</name>
</gene>
<dbReference type="SUPFAM" id="SSF160214">
    <property type="entry name" value="FlaG-like"/>
    <property type="match status" value="1"/>
</dbReference>
<evidence type="ECO:0000313" key="3">
    <source>
        <dbReference type="Proteomes" id="UP000248259"/>
    </source>
</evidence>
<protein>
    <submittedName>
        <fullName evidence="2">Flagellar protein</fullName>
    </submittedName>
</protein>
<feature type="compositionally biased region" description="Polar residues" evidence="1">
    <location>
        <begin position="46"/>
        <end position="59"/>
    </location>
</feature>
<dbReference type="Pfam" id="PF03646">
    <property type="entry name" value="FlaG"/>
    <property type="match status" value="1"/>
</dbReference>
<dbReference type="OrthoDB" id="8565152at2"/>
<keyword evidence="3" id="KW-1185">Reference proteome</keyword>
<proteinExistence type="predicted"/>
<dbReference type="AlphaFoldDB" id="A0A323UTB4"/>
<dbReference type="RefSeq" id="WP_110526122.1">
    <property type="nucleotide sequence ID" value="NZ_QKOE01000011.1"/>
</dbReference>
<name>A0A323UTB4_9RHOO</name>
<organism evidence="2 3">
    <name type="scientific">Parazoarcus communis SWub3 = DSM 12120</name>
    <dbReference type="NCBI Taxonomy" id="1121029"/>
    <lineage>
        <taxon>Bacteria</taxon>
        <taxon>Pseudomonadati</taxon>
        <taxon>Pseudomonadota</taxon>
        <taxon>Betaproteobacteria</taxon>
        <taxon>Rhodocyclales</taxon>
        <taxon>Zoogloeaceae</taxon>
        <taxon>Parazoarcus</taxon>
    </lineage>
</organism>
<dbReference type="PANTHER" id="PTHR37166:SF1">
    <property type="entry name" value="PROTEIN FLAG"/>
    <property type="match status" value="1"/>
</dbReference>
<evidence type="ECO:0000313" key="2">
    <source>
        <dbReference type="EMBL" id="PZA15739.1"/>
    </source>
</evidence>
<comment type="caution">
    <text evidence="2">The sequence shown here is derived from an EMBL/GenBank/DDBJ whole genome shotgun (WGS) entry which is preliminary data.</text>
</comment>
<dbReference type="InterPro" id="IPR005186">
    <property type="entry name" value="FlaG"/>
</dbReference>
<dbReference type="InterPro" id="IPR035924">
    <property type="entry name" value="FlaG-like_sf"/>
</dbReference>